<comment type="caution">
    <text evidence="3">The sequence shown here is derived from an EMBL/GenBank/DDBJ whole genome shotgun (WGS) entry which is preliminary data.</text>
</comment>
<organism evidence="3 4">
    <name type="scientific">Alienimonas chondri</name>
    <dbReference type="NCBI Taxonomy" id="2681879"/>
    <lineage>
        <taxon>Bacteria</taxon>
        <taxon>Pseudomonadati</taxon>
        <taxon>Planctomycetota</taxon>
        <taxon>Planctomycetia</taxon>
        <taxon>Planctomycetales</taxon>
        <taxon>Planctomycetaceae</taxon>
        <taxon>Alienimonas</taxon>
    </lineage>
</organism>
<feature type="signal peptide" evidence="2">
    <location>
        <begin position="1"/>
        <end position="21"/>
    </location>
</feature>
<evidence type="ECO:0000313" key="3">
    <source>
        <dbReference type="EMBL" id="NNJ25247.1"/>
    </source>
</evidence>
<keyword evidence="4" id="KW-1185">Reference proteome</keyword>
<name>A0ABX1VDD6_9PLAN</name>
<feature type="chain" id="PRO_5046364590" description="DUF4139 domain-containing protein" evidence="2">
    <location>
        <begin position="22"/>
        <end position="576"/>
    </location>
</feature>
<evidence type="ECO:0000313" key="4">
    <source>
        <dbReference type="Proteomes" id="UP000609651"/>
    </source>
</evidence>
<reference evidence="3 4" key="1">
    <citation type="journal article" date="2020" name="Syst. Appl. Microbiol.">
        <title>Alienimonas chondri sp. nov., a novel planctomycete isolated from the biofilm of the red alga Chondrus crispus.</title>
        <authorList>
            <person name="Vitorino I."/>
            <person name="Albuquerque L."/>
            <person name="Wiegand S."/>
            <person name="Kallscheuer N."/>
            <person name="da Costa M.S."/>
            <person name="Lobo-da-Cunha A."/>
            <person name="Jogler C."/>
            <person name="Lage O.M."/>
        </authorList>
    </citation>
    <scope>NUCLEOTIDE SEQUENCE [LARGE SCALE GENOMIC DNA]</scope>
    <source>
        <strain evidence="3 4">LzC2</strain>
    </source>
</reference>
<dbReference type="Proteomes" id="UP000609651">
    <property type="component" value="Unassembled WGS sequence"/>
</dbReference>
<evidence type="ECO:0000256" key="2">
    <source>
        <dbReference type="SAM" id="SignalP"/>
    </source>
</evidence>
<gene>
    <name evidence="3" type="ORF">LzC2_13150</name>
</gene>
<feature type="region of interest" description="Disordered" evidence="1">
    <location>
        <begin position="129"/>
        <end position="154"/>
    </location>
</feature>
<sequence length="576" mass="62787">MKLAPLALLLPALCCPTSARADLERLPVVELTAFKDGHALVRREGTVPLDAGVARIDGLPEPVFGTFWPYAKGEGVTLKSTTAGYQKVTLSRTPLSAEEMLTAAIGTKIIVHEARETEDVSYEATILGRPTRSAEEQDANDGDPAAGGGQPTLPVRGPMILLGTPQGTRVVPISKINEFTLVGPAPETIEEEVIRTGLKLRVDGPKPDENVTAGLSYVQQGFKWVPQYRVMLGDDGRAKITLQAALVNDLIDVEDATVRLVVGVPTFAFKGQTDPISLQVAYDQVTRATNGAVDRYDFNGNGALLMNSIQTQVRMGRGRREAEAAPAPEVTGGARTEDLYVYTLEHVTLAKGERMTVTVKEFDVPYEDRYEALLPVIPPRELLSDDNERRRVGSLIAASTVEHSVTLTNETDAPFTTAPALLYRDGQILAQSLMTYAAPGGTSDVNLGTAVEVRTDVTESITGRKDEPNLRGMDRFERIMLKGSIDITNRRPEATTVNLTKLVPGEVTAVSNEAKKRELGPADMAGYPDGAINLSRYGVPNWWVSLNPTTEIEWEVSVPPGKTVTVTYEWQYFWRW</sequence>
<dbReference type="EMBL" id="WTPX01000029">
    <property type="protein sequence ID" value="NNJ25247.1"/>
    <property type="molecule type" value="Genomic_DNA"/>
</dbReference>
<evidence type="ECO:0008006" key="5">
    <source>
        <dbReference type="Google" id="ProtNLM"/>
    </source>
</evidence>
<dbReference type="RefSeq" id="WP_171185042.1">
    <property type="nucleotide sequence ID" value="NZ_WTPX01000029.1"/>
</dbReference>
<evidence type="ECO:0000256" key="1">
    <source>
        <dbReference type="SAM" id="MobiDB-lite"/>
    </source>
</evidence>
<protein>
    <recommendedName>
        <fullName evidence="5">DUF4139 domain-containing protein</fullName>
    </recommendedName>
</protein>
<proteinExistence type="predicted"/>
<keyword evidence="2" id="KW-0732">Signal</keyword>
<accession>A0ABX1VDD6</accession>